<dbReference type="Proteomes" id="UP000221168">
    <property type="component" value="Unassembled WGS sequence"/>
</dbReference>
<organism evidence="1 2">
    <name type="scientific">Zhengella mangrovi</name>
    <dbReference type="NCBI Taxonomy" id="1982044"/>
    <lineage>
        <taxon>Bacteria</taxon>
        <taxon>Pseudomonadati</taxon>
        <taxon>Pseudomonadota</taxon>
        <taxon>Alphaproteobacteria</taxon>
        <taxon>Hyphomicrobiales</taxon>
        <taxon>Notoacmeibacteraceae</taxon>
        <taxon>Zhengella</taxon>
    </lineage>
</organism>
<proteinExistence type="predicted"/>
<sequence>MKTDDLKSTRERIISQGIRDFIGELQMINPEYFVSFITIGMHASLEDLVNSCAELYFEPGFVKLGQGSSVEMSWVRPPKVTLDIELEDPLMTAFIQVNLERNMAKVRLNYIRFGTGHEDPERNTEHLAIAMSRQGRTAAMSR</sequence>
<dbReference type="RefSeq" id="WP_099307755.1">
    <property type="nucleotide sequence ID" value="NZ_PDVP01000013.1"/>
</dbReference>
<gene>
    <name evidence="1" type="ORF">CSC94_17935</name>
</gene>
<keyword evidence="2" id="KW-1185">Reference proteome</keyword>
<comment type="caution">
    <text evidence="1">The sequence shown here is derived from an EMBL/GenBank/DDBJ whole genome shotgun (WGS) entry which is preliminary data.</text>
</comment>
<protein>
    <submittedName>
        <fullName evidence="1">Uncharacterized protein</fullName>
    </submittedName>
</protein>
<dbReference type="AlphaFoldDB" id="A0A2G1QJT2"/>
<reference evidence="1 2" key="1">
    <citation type="submission" date="2017-10" db="EMBL/GenBank/DDBJ databases">
        <title>Sedimentibacterium mangrovi gen. nov., sp. nov., a novel member of family Phyllobacteriacea isolated from mangrove sediment.</title>
        <authorList>
            <person name="Liao H."/>
            <person name="Tian Y."/>
        </authorList>
    </citation>
    <scope>NUCLEOTIDE SEQUENCE [LARGE SCALE GENOMIC DNA]</scope>
    <source>
        <strain evidence="1 2">X9-2-2</strain>
    </source>
</reference>
<dbReference type="OrthoDB" id="7862614at2"/>
<name>A0A2G1QJT2_9HYPH</name>
<evidence type="ECO:0000313" key="1">
    <source>
        <dbReference type="EMBL" id="PHP65729.1"/>
    </source>
</evidence>
<dbReference type="EMBL" id="PDVP01000013">
    <property type="protein sequence ID" value="PHP65729.1"/>
    <property type="molecule type" value="Genomic_DNA"/>
</dbReference>
<evidence type="ECO:0000313" key="2">
    <source>
        <dbReference type="Proteomes" id="UP000221168"/>
    </source>
</evidence>
<accession>A0A2G1QJT2</accession>